<protein>
    <submittedName>
        <fullName evidence="2">Uncharacterized protein</fullName>
    </submittedName>
</protein>
<dbReference type="AlphaFoldDB" id="B9BXD6"/>
<evidence type="ECO:0000313" key="2">
    <source>
        <dbReference type="EMBL" id="EEE04646.1"/>
    </source>
</evidence>
<evidence type="ECO:0000256" key="1">
    <source>
        <dbReference type="SAM" id="MobiDB-lite"/>
    </source>
</evidence>
<evidence type="ECO:0000313" key="3">
    <source>
        <dbReference type="Proteomes" id="UP000004535"/>
    </source>
</evidence>
<name>B9BXD6_9BURK</name>
<sequence>MGNAGMSSPVSGVERMAFAKPAGRQASRRQVENWTEV</sequence>
<dbReference type="EMBL" id="ACFC01000014">
    <property type="protein sequence ID" value="EEE04646.1"/>
    <property type="molecule type" value="Genomic_DNA"/>
</dbReference>
<feature type="compositionally biased region" description="Polar residues" evidence="1">
    <location>
        <begin position="1"/>
        <end position="10"/>
    </location>
</feature>
<dbReference type="Proteomes" id="UP000004535">
    <property type="component" value="Unassembled WGS sequence"/>
</dbReference>
<accession>B9BXD6</accession>
<feature type="region of interest" description="Disordered" evidence="1">
    <location>
        <begin position="1"/>
        <end position="37"/>
    </location>
</feature>
<reference evidence="2 3" key="1">
    <citation type="journal article" date="2012" name="J. Bacteriol.">
        <title>Draft Genome Sequence Determination for Cystic Fibrosis and Chronic Granulomatous Disease Burkholderia multivorans Isolates.</title>
        <authorList>
            <person name="Varga J.J."/>
            <person name="Losada L."/>
            <person name="Zelazny A.M."/>
            <person name="Brinkac L."/>
            <person name="Harkins D."/>
            <person name="Radune D."/>
            <person name="Hostetler J."/>
            <person name="Sampaio E.P."/>
            <person name="Ronning C.M."/>
            <person name="Nierman W.C."/>
            <person name="Greenberg D.E."/>
            <person name="Holland S.M."/>
            <person name="Goldberg J.B."/>
        </authorList>
    </citation>
    <scope>NUCLEOTIDE SEQUENCE [LARGE SCALE GENOMIC DNA]</scope>
    <source>
        <strain evidence="2 3">CGD2</strain>
    </source>
</reference>
<organism evidence="2 3">
    <name type="scientific">Burkholderia multivorans CGD2</name>
    <dbReference type="NCBI Taxonomy" id="513052"/>
    <lineage>
        <taxon>Bacteria</taxon>
        <taxon>Pseudomonadati</taxon>
        <taxon>Pseudomonadota</taxon>
        <taxon>Betaproteobacteria</taxon>
        <taxon>Burkholderiales</taxon>
        <taxon>Burkholderiaceae</taxon>
        <taxon>Burkholderia</taxon>
        <taxon>Burkholderia cepacia complex</taxon>
    </lineage>
</organism>
<gene>
    <name evidence="2" type="ORF">BURMUCGD2_2555</name>
</gene>
<proteinExistence type="predicted"/>
<comment type="caution">
    <text evidence="2">The sequence shown here is derived from an EMBL/GenBank/DDBJ whole genome shotgun (WGS) entry which is preliminary data.</text>
</comment>